<dbReference type="InParanoid" id="A0A2J6SIN5"/>
<dbReference type="Pfam" id="PF20684">
    <property type="entry name" value="Fung_rhodopsin"/>
    <property type="match status" value="1"/>
</dbReference>
<dbReference type="AlphaFoldDB" id="A0A2J6SIN5"/>
<feature type="transmembrane region" description="Helical" evidence="7">
    <location>
        <begin position="174"/>
        <end position="196"/>
    </location>
</feature>
<dbReference type="InterPro" id="IPR052337">
    <property type="entry name" value="SAT4-like"/>
</dbReference>
<feature type="transmembrane region" description="Helical" evidence="7">
    <location>
        <begin position="12"/>
        <end position="33"/>
    </location>
</feature>
<feature type="transmembrane region" description="Helical" evidence="7">
    <location>
        <begin position="123"/>
        <end position="144"/>
    </location>
</feature>
<comment type="subcellular location">
    <subcellularLocation>
        <location evidence="1">Membrane</location>
        <topology evidence="1">Multi-pass membrane protein</topology>
    </subcellularLocation>
</comment>
<sequence>MTVPVAGRGPQVAGVAGLFLALSTITIMLRCYCRAFVVKSFGLDDWSALVAWVFFVFFCTFCITGVHHGTGQHSSLLPQEEIPVGLKWWWACEPVYVLSNMALKFSIGVMLLRISVSKTHKIIIWTTVTILEVYSLAYFLLFVMQCLPSSYFWTRYTGGTGNCIDPTITVDATYAYSAISCAADWTLGLLPISLVWNLQMNPRTKLSVAAILALGAIASTATIVRIPYVKDLSNQEDFLYATTDVAIWSTCETGIGIAASSIATLRPLFRTFLSRSRLLGGSSSLGASNPWPPSGNPGYVRSRSKSEAEEFGLRSDIGKNRGVTTLVETGSDMERGERKGVKRSISGRSGSVGPLTSTQHGWSDSQSKLTEVSSEDVQSWGPGIRKTTVSTQNVR</sequence>
<feature type="transmembrane region" description="Helical" evidence="7">
    <location>
        <begin position="88"/>
        <end position="111"/>
    </location>
</feature>
<dbReference type="OrthoDB" id="3936451at2759"/>
<comment type="similarity">
    <text evidence="5">Belongs to the SAT4 family.</text>
</comment>
<evidence type="ECO:0000313" key="10">
    <source>
        <dbReference type="Proteomes" id="UP000235371"/>
    </source>
</evidence>
<dbReference type="GO" id="GO:0016020">
    <property type="term" value="C:membrane"/>
    <property type="evidence" value="ECO:0007669"/>
    <property type="project" value="UniProtKB-SubCell"/>
</dbReference>
<evidence type="ECO:0000256" key="4">
    <source>
        <dbReference type="ARBA" id="ARBA00023136"/>
    </source>
</evidence>
<feature type="transmembrane region" description="Helical" evidence="7">
    <location>
        <begin position="208"/>
        <end position="226"/>
    </location>
</feature>
<feature type="region of interest" description="Disordered" evidence="6">
    <location>
        <begin position="284"/>
        <end position="305"/>
    </location>
</feature>
<reference evidence="9 10" key="1">
    <citation type="submission" date="2016-04" db="EMBL/GenBank/DDBJ databases">
        <title>A degradative enzymes factory behind the ericoid mycorrhizal symbiosis.</title>
        <authorList>
            <consortium name="DOE Joint Genome Institute"/>
            <person name="Martino E."/>
            <person name="Morin E."/>
            <person name="Grelet G."/>
            <person name="Kuo A."/>
            <person name="Kohler A."/>
            <person name="Daghino S."/>
            <person name="Barry K."/>
            <person name="Choi C."/>
            <person name="Cichocki N."/>
            <person name="Clum A."/>
            <person name="Copeland A."/>
            <person name="Hainaut M."/>
            <person name="Haridas S."/>
            <person name="Labutti K."/>
            <person name="Lindquist E."/>
            <person name="Lipzen A."/>
            <person name="Khouja H.-R."/>
            <person name="Murat C."/>
            <person name="Ohm R."/>
            <person name="Olson A."/>
            <person name="Spatafora J."/>
            <person name="Veneault-Fourrey C."/>
            <person name="Henrissat B."/>
            <person name="Grigoriev I."/>
            <person name="Martin F."/>
            <person name="Perotto S."/>
        </authorList>
    </citation>
    <scope>NUCLEOTIDE SEQUENCE [LARGE SCALE GENOMIC DNA]</scope>
    <source>
        <strain evidence="9 10">E</strain>
    </source>
</reference>
<protein>
    <recommendedName>
        <fullName evidence="8">Rhodopsin domain-containing protein</fullName>
    </recommendedName>
</protein>
<evidence type="ECO:0000256" key="6">
    <source>
        <dbReference type="SAM" id="MobiDB-lite"/>
    </source>
</evidence>
<evidence type="ECO:0000256" key="5">
    <source>
        <dbReference type="ARBA" id="ARBA00038359"/>
    </source>
</evidence>
<dbReference type="InterPro" id="IPR049326">
    <property type="entry name" value="Rhodopsin_dom_fungi"/>
</dbReference>
<dbReference type="GeneID" id="36586870"/>
<evidence type="ECO:0000256" key="1">
    <source>
        <dbReference type="ARBA" id="ARBA00004141"/>
    </source>
</evidence>
<keyword evidence="2 7" id="KW-0812">Transmembrane</keyword>
<feature type="compositionally biased region" description="Polar residues" evidence="6">
    <location>
        <begin position="346"/>
        <end position="377"/>
    </location>
</feature>
<gene>
    <name evidence="9" type="ORF">K444DRAFT_604004</name>
</gene>
<dbReference type="PANTHER" id="PTHR33048:SF96">
    <property type="entry name" value="INTEGRAL MEMBRANE PROTEIN"/>
    <property type="match status" value="1"/>
</dbReference>
<proteinExistence type="inferred from homology"/>
<dbReference type="Proteomes" id="UP000235371">
    <property type="component" value="Unassembled WGS sequence"/>
</dbReference>
<feature type="domain" description="Rhodopsin" evidence="8">
    <location>
        <begin position="29"/>
        <end position="270"/>
    </location>
</feature>
<evidence type="ECO:0000256" key="7">
    <source>
        <dbReference type="SAM" id="Phobius"/>
    </source>
</evidence>
<dbReference type="EMBL" id="KZ613913">
    <property type="protein sequence ID" value="PMD50619.1"/>
    <property type="molecule type" value="Genomic_DNA"/>
</dbReference>
<evidence type="ECO:0000256" key="3">
    <source>
        <dbReference type="ARBA" id="ARBA00022989"/>
    </source>
</evidence>
<feature type="region of interest" description="Disordered" evidence="6">
    <location>
        <begin position="327"/>
        <end position="395"/>
    </location>
</feature>
<evidence type="ECO:0000259" key="8">
    <source>
        <dbReference type="Pfam" id="PF20684"/>
    </source>
</evidence>
<evidence type="ECO:0000313" key="9">
    <source>
        <dbReference type="EMBL" id="PMD50619.1"/>
    </source>
</evidence>
<feature type="transmembrane region" description="Helical" evidence="7">
    <location>
        <begin position="45"/>
        <end position="68"/>
    </location>
</feature>
<keyword evidence="3 7" id="KW-1133">Transmembrane helix</keyword>
<dbReference type="RefSeq" id="XP_024727523.1">
    <property type="nucleotide sequence ID" value="XM_024878793.1"/>
</dbReference>
<accession>A0A2J6SIN5</accession>
<dbReference type="PANTHER" id="PTHR33048">
    <property type="entry name" value="PTH11-LIKE INTEGRAL MEMBRANE PROTEIN (AFU_ORTHOLOGUE AFUA_5G11245)"/>
    <property type="match status" value="1"/>
</dbReference>
<evidence type="ECO:0000256" key="2">
    <source>
        <dbReference type="ARBA" id="ARBA00022692"/>
    </source>
</evidence>
<name>A0A2J6SIN5_9HELO</name>
<keyword evidence="10" id="KW-1185">Reference proteome</keyword>
<keyword evidence="4 7" id="KW-0472">Membrane</keyword>
<organism evidence="9 10">
    <name type="scientific">Hyaloscypha bicolor E</name>
    <dbReference type="NCBI Taxonomy" id="1095630"/>
    <lineage>
        <taxon>Eukaryota</taxon>
        <taxon>Fungi</taxon>
        <taxon>Dikarya</taxon>
        <taxon>Ascomycota</taxon>
        <taxon>Pezizomycotina</taxon>
        <taxon>Leotiomycetes</taxon>
        <taxon>Helotiales</taxon>
        <taxon>Hyaloscyphaceae</taxon>
        <taxon>Hyaloscypha</taxon>
        <taxon>Hyaloscypha bicolor</taxon>
    </lineage>
</organism>